<feature type="region of interest" description="Disordered" evidence="2">
    <location>
        <begin position="45"/>
        <end position="86"/>
    </location>
</feature>
<dbReference type="RefSeq" id="WP_220747768.1">
    <property type="nucleotide sequence ID" value="NZ_BPFH01000001.1"/>
</dbReference>
<dbReference type="Proteomes" id="UP000786693">
    <property type="component" value="Unassembled WGS sequence"/>
</dbReference>
<dbReference type="SUPFAM" id="SSF51126">
    <property type="entry name" value="Pectin lyase-like"/>
    <property type="match status" value="1"/>
</dbReference>
<evidence type="ECO:0000256" key="2">
    <source>
        <dbReference type="SAM" id="MobiDB-lite"/>
    </source>
</evidence>
<name>A0ABQ4NJN1_9RHOB</name>
<dbReference type="InterPro" id="IPR012334">
    <property type="entry name" value="Pectin_lyas_fold"/>
</dbReference>
<dbReference type="InterPro" id="IPR007742">
    <property type="entry name" value="NosD_dom"/>
</dbReference>
<evidence type="ECO:0000259" key="3">
    <source>
        <dbReference type="Pfam" id="PF05048"/>
    </source>
</evidence>
<proteinExistence type="predicted"/>
<dbReference type="InterPro" id="IPR051550">
    <property type="entry name" value="SCF-Subunits/Alg-Epimerases"/>
</dbReference>
<dbReference type="SMART" id="SM00710">
    <property type="entry name" value="PbH1"/>
    <property type="match status" value="6"/>
</dbReference>
<protein>
    <recommendedName>
        <fullName evidence="3">Periplasmic copper-binding protein NosD beta helix domain-containing protein</fullName>
    </recommendedName>
</protein>
<dbReference type="InterPro" id="IPR006626">
    <property type="entry name" value="PbH1"/>
</dbReference>
<gene>
    <name evidence="4" type="ORF">JANAI62_09100</name>
</gene>
<comment type="caution">
    <text evidence="4">The sequence shown here is derived from an EMBL/GenBank/DDBJ whole genome shotgun (WGS) entry which is preliminary data.</text>
</comment>
<dbReference type="PANTHER" id="PTHR22990:SF15">
    <property type="entry name" value="F-BOX ONLY PROTEIN 10"/>
    <property type="match status" value="1"/>
</dbReference>
<evidence type="ECO:0000256" key="1">
    <source>
        <dbReference type="ARBA" id="ARBA00022737"/>
    </source>
</evidence>
<dbReference type="PANTHER" id="PTHR22990">
    <property type="entry name" value="F-BOX ONLY PROTEIN"/>
    <property type="match status" value="1"/>
</dbReference>
<feature type="domain" description="Periplasmic copper-binding protein NosD beta helix" evidence="3">
    <location>
        <begin position="431"/>
        <end position="551"/>
    </location>
</feature>
<feature type="compositionally biased region" description="Low complexity" evidence="2">
    <location>
        <begin position="58"/>
        <end position="73"/>
    </location>
</feature>
<dbReference type="Gene3D" id="2.160.20.10">
    <property type="entry name" value="Single-stranded right-handed beta-helix, Pectin lyase-like"/>
    <property type="match status" value="1"/>
</dbReference>
<sequence>MVNRALERQPIVTAMVAAMLVAASGNGAGADGGLSFLSAPAFDDRPVFQAPPQPAPAPNAANPANAPAALAPQGGMTGSLLDIPTPLTQAPATAPLVPLAPAPAATPLLSGPTRATVTAPAFDTPSEPVAAEADDPQPVEDPLAVPQYDRALASRLAKMAARLGSGSADMIPSTAEVWQAAGLPEPVAKVAGFSPSQPLPLARPSMFNLRLALAMLSQGRPRQDDERIRLAQGDKGDQVLSLSGGQVTLAVIQQALANMGLQQDPQGPLRVPVILAEDTVLTLNPGDMLEMSRPDGAFVLSFGRVEIEGATIRSVGPENEIITSFAPFLAVAGSGALRMRQATIEGLGFGDTAKFGGISVLGHVLRPMSDPTEITDNTFTDVTSLAITGVREALVSGNRFGDMRGGAVRLYNSPKSHVTGNLFYGAASTNAIRILDRSHEAVLSGNVLLAGERAGIVVRRSNAADIRGNVVWGRDGAGVKLQETECSLVARNQVLDSRQKGVEIRSSAATTVRSNVIAGNRSAGVWISAQSRDALTEVTSNRLLGNGSGIVGATAATVALDGNDMTAQLPRLSDGDLTEAALLLARDLTGATPLTLTGAEAVPPAPISCGGDAT</sequence>
<evidence type="ECO:0000313" key="5">
    <source>
        <dbReference type="Proteomes" id="UP000786693"/>
    </source>
</evidence>
<reference evidence="4 5" key="1">
    <citation type="submission" date="2021-05" db="EMBL/GenBank/DDBJ databases">
        <title>Bacteria Genome sequencing.</title>
        <authorList>
            <person name="Takabe Y."/>
            <person name="Nakajima Y."/>
            <person name="Suzuki S."/>
            <person name="Shiozaki T."/>
        </authorList>
    </citation>
    <scope>NUCLEOTIDE SEQUENCE [LARGE SCALE GENOMIC DNA]</scope>
    <source>
        <strain evidence="4 5">AI_62</strain>
    </source>
</reference>
<evidence type="ECO:0000313" key="4">
    <source>
        <dbReference type="EMBL" id="GIT94287.1"/>
    </source>
</evidence>
<keyword evidence="5" id="KW-1185">Reference proteome</keyword>
<keyword evidence="1" id="KW-0677">Repeat</keyword>
<organism evidence="4 5">
    <name type="scientific">Jannaschia pagri</name>
    <dbReference type="NCBI Taxonomy" id="2829797"/>
    <lineage>
        <taxon>Bacteria</taxon>
        <taxon>Pseudomonadati</taxon>
        <taxon>Pseudomonadota</taxon>
        <taxon>Alphaproteobacteria</taxon>
        <taxon>Rhodobacterales</taxon>
        <taxon>Roseobacteraceae</taxon>
        <taxon>Jannaschia</taxon>
    </lineage>
</organism>
<accession>A0ABQ4NJN1</accession>
<feature type="region of interest" description="Disordered" evidence="2">
    <location>
        <begin position="110"/>
        <end position="141"/>
    </location>
</feature>
<dbReference type="InterPro" id="IPR011050">
    <property type="entry name" value="Pectin_lyase_fold/virulence"/>
</dbReference>
<dbReference type="EMBL" id="BPFH01000001">
    <property type="protein sequence ID" value="GIT94287.1"/>
    <property type="molecule type" value="Genomic_DNA"/>
</dbReference>
<dbReference type="Pfam" id="PF05048">
    <property type="entry name" value="NosD"/>
    <property type="match status" value="1"/>
</dbReference>